<dbReference type="EMBL" id="CAJVPU010058525">
    <property type="protein sequence ID" value="CAG8773830.1"/>
    <property type="molecule type" value="Genomic_DNA"/>
</dbReference>
<evidence type="ECO:0000313" key="2">
    <source>
        <dbReference type="Proteomes" id="UP000789702"/>
    </source>
</evidence>
<organism evidence="1 2">
    <name type="scientific">Dentiscutata heterogama</name>
    <dbReference type="NCBI Taxonomy" id="1316150"/>
    <lineage>
        <taxon>Eukaryota</taxon>
        <taxon>Fungi</taxon>
        <taxon>Fungi incertae sedis</taxon>
        <taxon>Mucoromycota</taxon>
        <taxon>Glomeromycotina</taxon>
        <taxon>Glomeromycetes</taxon>
        <taxon>Diversisporales</taxon>
        <taxon>Gigasporaceae</taxon>
        <taxon>Dentiscutata</taxon>
    </lineage>
</organism>
<comment type="caution">
    <text evidence="1">The sequence shown here is derived from an EMBL/GenBank/DDBJ whole genome shotgun (WGS) entry which is preliminary data.</text>
</comment>
<name>A0ACA9R254_9GLOM</name>
<feature type="non-terminal residue" evidence="1">
    <location>
        <position position="1"/>
    </location>
</feature>
<proteinExistence type="predicted"/>
<reference evidence="1" key="1">
    <citation type="submission" date="2021-06" db="EMBL/GenBank/DDBJ databases">
        <authorList>
            <person name="Kallberg Y."/>
            <person name="Tangrot J."/>
            <person name="Rosling A."/>
        </authorList>
    </citation>
    <scope>NUCLEOTIDE SEQUENCE</scope>
    <source>
        <strain evidence="1">IL203A</strain>
    </source>
</reference>
<dbReference type="Proteomes" id="UP000789702">
    <property type="component" value="Unassembled WGS sequence"/>
</dbReference>
<evidence type="ECO:0000313" key="1">
    <source>
        <dbReference type="EMBL" id="CAG8773830.1"/>
    </source>
</evidence>
<sequence length="116" mass="13418">IIESIINEEEEPSELTATLFVKNINFDTTEEELKKVFKNTSGMKSAKIKMKNDPKNPDKKLSIGFGFVEYDNMKNAKNALKAMQFSNRGLDMVQRKRKEDEIMKKKKDSTKIIIKN</sequence>
<accession>A0ACA9R254</accession>
<protein>
    <submittedName>
        <fullName evidence="1">13107_t:CDS:1</fullName>
    </submittedName>
</protein>
<keyword evidence="2" id="KW-1185">Reference proteome</keyword>
<feature type="non-terminal residue" evidence="1">
    <location>
        <position position="116"/>
    </location>
</feature>
<gene>
    <name evidence="1" type="ORF">DHETER_LOCUS15995</name>
</gene>